<dbReference type="Gene3D" id="3.60.110.10">
    <property type="entry name" value="Carbon-nitrogen hydrolase"/>
    <property type="match status" value="1"/>
</dbReference>
<dbReference type="PROSITE" id="PS50263">
    <property type="entry name" value="CN_HYDROLASE"/>
    <property type="match status" value="1"/>
</dbReference>
<dbReference type="Pfam" id="PF00795">
    <property type="entry name" value="CN_hydrolase"/>
    <property type="match status" value="1"/>
</dbReference>
<evidence type="ECO:0000313" key="3">
    <source>
        <dbReference type="Proteomes" id="UP000444721"/>
    </source>
</evidence>
<dbReference type="GeneID" id="68109109"/>
<name>A0A6A5BWI4_NAEFO</name>
<evidence type="ECO:0000259" key="1">
    <source>
        <dbReference type="PROSITE" id="PS50263"/>
    </source>
</evidence>
<proteinExistence type="predicted"/>
<accession>A0A6A5BWI4</accession>
<protein>
    <recommendedName>
        <fullName evidence="1">CN hydrolase domain-containing protein</fullName>
    </recommendedName>
</protein>
<dbReference type="VEuPathDB" id="AmoebaDB:FDP41_001891"/>
<dbReference type="GO" id="GO:0030163">
    <property type="term" value="P:protein catabolic process"/>
    <property type="evidence" value="ECO:0007669"/>
    <property type="project" value="TreeGrafter"/>
</dbReference>
<dbReference type="GO" id="GO:0008418">
    <property type="term" value="F:protein-N-terminal asparagine amidohydrolase activity"/>
    <property type="evidence" value="ECO:0007669"/>
    <property type="project" value="InterPro"/>
</dbReference>
<dbReference type="VEuPathDB" id="AmoebaDB:NF0009550"/>
<dbReference type="OrthoDB" id="201515at2759"/>
<keyword evidence="3" id="KW-1185">Reference proteome</keyword>
<dbReference type="SUPFAM" id="SSF56317">
    <property type="entry name" value="Carbon-nitrogen hydrolase"/>
    <property type="match status" value="1"/>
</dbReference>
<dbReference type="OMA" id="VKILCWD"/>
<sequence>MNFQSLATSSTRSLRVAFCQFNVQLKQVKQNQQKVTEMLRQYISKKMNKLNMDHSHHDGQSVFQSSSLVSSSSLFDILIFPEMSFTGYLFENRKDVFPYCEEKGKGCCYEFCLELARNYQCAVVCGYPEKERIVNDLTSGDSSSSDCMDDDDAIGNHYKLFNSMYVISPDGSFVNYRKHFLYCEDLKWASEGEGFKTIDFSLSDKKVKERLKNNELHNQNSRSDRDQQNVRIGLGICMDINNGTNFSTNFTNKEFGTFHKEQGTEVLLFIANWLASSEEPENCLSTQNYWLNRISPMLSESMPIPYFVCCNRTGKEKETLFAGSSCVIGLSKKSPFLLKSASHDQECIKEVELWL</sequence>
<dbReference type="EMBL" id="VFQX01000028">
    <property type="protein sequence ID" value="KAF0978821.1"/>
    <property type="molecule type" value="Genomic_DNA"/>
</dbReference>
<organism evidence="2 3">
    <name type="scientific">Naegleria fowleri</name>
    <name type="common">Brain eating amoeba</name>
    <dbReference type="NCBI Taxonomy" id="5763"/>
    <lineage>
        <taxon>Eukaryota</taxon>
        <taxon>Discoba</taxon>
        <taxon>Heterolobosea</taxon>
        <taxon>Tetramitia</taxon>
        <taxon>Eutetramitia</taxon>
        <taxon>Vahlkampfiidae</taxon>
        <taxon>Naegleria</taxon>
    </lineage>
</organism>
<dbReference type="Proteomes" id="UP000444721">
    <property type="component" value="Unassembled WGS sequence"/>
</dbReference>
<dbReference type="GO" id="GO:0070773">
    <property type="term" value="F:protein-N-terminal glutamine amidohydrolase activity"/>
    <property type="evidence" value="ECO:0007669"/>
    <property type="project" value="InterPro"/>
</dbReference>
<comment type="caution">
    <text evidence="2">The sequence shown here is derived from an EMBL/GenBank/DDBJ whole genome shotgun (WGS) entry which is preliminary data.</text>
</comment>
<dbReference type="RefSeq" id="XP_044563534.1">
    <property type="nucleotide sequence ID" value="XM_044705025.1"/>
</dbReference>
<reference evidence="2 3" key="1">
    <citation type="journal article" date="2019" name="Sci. Rep.">
        <title>Nanopore sequencing improves the draft genome of the human pathogenic amoeba Naegleria fowleri.</title>
        <authorList>
            <person name="Liechti N."/>
            <person name="Schurch N."/>
            <person name="Bruggmann R."/>
            <person name="Wittwer M."/>
        </authorList>
    </citation>
    <scope>NUCLEOTIDE SEQUENCE [LARGE SCALE GENOMIC DNA]</scope>
    <source>
        <strain evidence="2 3">ATCC 30894</strain>
    </source>
</reference>
<dbReference type="InterPro" id="IPR003010">
    <property type="entry name" value="C-N_Hydrolase"/>
</dbReference>
<dbReference type="InterPro" id="IPR036526">
    <property type="entry name" value="C-N_Hydrolase_sf"/>
</dbReference>
<dbReference type="PANTHER" id="PTHR11750:SF26">
    <property type="entry name" value="PROTEIN N-TERMINAL AMIDASE"/>
    <property type="match status" value="1"/>
</dbReference>
<evidence type="ECO:0000313" key="2">
    <source>
        <dbReference type="EMBL" id="KAF0978821.1"/>
    </source>
</evidence>
<gene>
    <name evidence="2" type="ORF">FDP41_001891</name>
</gene>
<feature type="domain" description="CN hydrolase" evidence="1">
    <location>
        <begin position="14"/>
        <end position="355"/>
    </location>
</feature>
<dbReference type="PANTHER" id="PTHR11750">
    <property type="entry name" value="PROTEIN N-TERMINAL AMIDASE"/>
    <property type="match status" value="1"/>
</dbReference>
<dbReference type="AlphaFoldDB" id="A0A6A5BWI4"/>
<dbReference type="InterPro" id="IPR039703">
    <property type="entry name" value="Nta1"/>
</dbReference>
<dbReference type="VEuPathDB" id="AmoebaDB:NfTy_032910"/>